<evidence type="ECO:0000313" key="2">
    <source>
        <dbReference type="Proteomes" id="UP000287651"/>
    </source>
</evidence>
<dbReference type="Proteomes" id="UP000287651">
    <property type="component" value="Unassembled WGS sequence"/>
</dbReference>
<dbReference type="Gene3D" id="3.40.1130.10">
    <property type="entry name" value="Glycerol-3-phosphate (1)-acyltransferase"/>
    <property type="match status" value="1"/>
</dbReference>
<protein>
    <submittedName>
        <fullName evidence="1">Uncharacterized protein</fullName>
    </submittedName>
</protein>
<dbReference type="SUPFAM" id="SSF69593">
    <property type="entry name" value="Glycerol-3-phosphate (1)-acyltransferase"/>
    <property type="match status" value="1"/>
</dbReference>
<accession>A0A427B3V8</accession>
<sequence length="121" mass="13630">MRSCLHHQRYALPNSCSLDLVHCIMFLYVYFPQVEKQIGERRKISFHGIGLSVAPEINFDDIASGCENPEEVDLVLQAKKAFSRALYGSVIEQYNVLESAIYGYQGLNASNSLISLSQPWS</sequence>
<name>A0A427B3V8_ENSVE</name>
<evidence type="ECO:0000313" key="1">
    <source>
        <dbReference type="EMBL" id="RRT83168.1"/>
    </source>
</evidence>
<dbReference type="PANTHER" id="PTHR35695:SF1">
    <property type="entry name" value="GLYCEROL-3-PHOSPHATE ACYLTRANSFERASE, CHLOROPLASTIC"/>
    <property type="match status" value="1"/>
</dbReference>
<reference evidence="1 2" key="1">
    <citation type="journal article" date="2014" name="Agronomy (Basel)">
        <title>A Draft Genome Sequence for Ensete ventricosum, the Drought-Tolerant Tree Against Hunger.</title>
        <authorList>
            <person name="Harrison J."/>
            <person name="Moore K.A."/>
            <person name="Paszkiewicz K."/>
            <person name="Jones T."/>
            <person name="Grant M."/>
            <person name="Ambacheew D."/>
            <person name="Muzemil S."/>
            <person name="Studholme D.J."/>
        </authorList>
    </citation>
    <scope>NUCLEOTIDE SEQUENCE [LARGE SCALE GENOMIC DNA]</scope>
</reference>
<dbReference type="GO" id="GO:0006655">
    <property type="term" value="P:phosphatidylglycerol biosynthetic process"/>
    <property type="evidence" value="ECO:0007669"/>
    <property type="project" value="TreeGrafter"/>
</dbReference>
<dbReference type="GO" id="GO:0009570">
    <property type="term" value="C:chloroplast stroma"/>
    <property type="evidence" value="ECO:0007669"/>
    <property type="project" value="TreeGrafter"/>
</dbReference>
<dbReference type="AlphaFoldDB" id="A0A427B3V8"/>
<comment type="caution">
    <text evidence="1">The sequence shown here is derived from an EMBL/GenBank/DDBJ whole genome shotgun (WGS) entry which is preliminary data.</text>
</comment>
<gene>
    <name evidence="1" type="ORF">B296_00013810</name>
</gene>
<organism evidence="1 2">
    <name type="scientific">Ensete ventricosum</name>
    <name type="common">Abyssinian banana</name>
    <name type="synonym">Musa ensete</name>
    <dbReference type="NCBI Taxonomy" id="4639"/>
    <lineage>
        <taxon>Eukaryota</taxon>
        <taxon>Viridiplantae</taxon>
        <taxon>Streptophyta</taxon>
        <taxon>Embryophyta</taxon>
        <taxon>Tracheophyta</taxon>
        <taxon>Spermatophyta</taxon>
        <taxon>Magnoliopsida</taxon>
        <taxon>Liliopsida</taxon>
        <taxon>Zingiberales</taxon>
        <taxon>Musaceae</taxon>
        <taxon>Ensete</taxon>
    </lineage>
</organism>
<dbReference type="GO" id="GO:0004366">
    <property type="term" value="F:glycerol-3-phosphate O-acyltransferase activity"/>
    <property type="evidence" value="ECO:0007669"/>
    <property type="project" value="InterPro"/>
</dbReference>
<proteinExistence type="predicted"/>
<dbReference type="PANTHER" id="PTHR35695">
    <property type="entry name" value="GLYCEROL-3-PHOSPHATE ACYLTRANSFERASE, CHLOROPLASTIC"/>
    <property type="match status" value="1"/>
</dbReference>
<dbReference type="InterPro" id="IPR016222">
    <property type="entry name" value="G3P_O-acylTrfase_chlp"/>
</dbReference>
<dbReference type="EMBL" id="AMZH03000548">
    <property type="protein sequence ID" value="RRT83168.1"/>
    <property type="molecule type" value="Genomic_DNA"/>
</dbReference>